<dbReference type="PANTHER" id="PTHR16295">
    <property type="entry name" value="TRAF-TYPE ZINC FINGER PROTEIN-RELATED"/>
    <property type="match status" value="1"/>
</dbReference>
<dbReference type="AlphaFoldDB" id="A0A819AM16"/>
<dbReference type="GO" id="GO:0005739">
    <property type="term" value="C:mitochondrion"/>
    <property type="evidence" value="ECO:0007669"/>
    <property type="project" value="TreeGrafter"/>
</dbReference>
<accession>A0A819AM16</accession>
<organism evidence="1 2">
    <name type="scientific">Adineta steineri</name>
    <dbReference type="NCBI Taxonomy" id="433720"/>
    <lineage>
        <taxon>Eukaryota</taxon>
        <taxon>Metazoa</taxon>
        <taxon>Spiralia</taxon>
        <taxon>Gnathifera</taxon>
        <taxon>Rotifera</taxon>
        <taxon>Eurotatoria</taxon>
        <taxon>Bdelloidea</taxon>
        <taxon>Adinetida</taxon>
        <taxon>Adinetidae</taxon>
        <taxon>Adineta</taxon>
    </lineage>
</organism>
<dbReference type="PANTHER" id="PTHR16295:SF10">
    <property type="entry name" value="EXPRESSED PROTEIN"/>
    <property type="match status" value="1"/>
</dbReference>
<reference evidence="1" key="1">
    <citation type="submission" date="2021-02" db="EMBL/GenBank/DDBJ databases">
        <authorList>
            <person name="Nowell W R."/>
        </authorList>
    </citation>
    <scope>NUCLEOTIDE SEQUENCE</scope>
</reference>
<dbReference type="EMBL" id="CAJOBB010000958">
    <property type="protein sequence ID" value="CAF3784159.1"/>
    <property type="molecule type" value="Genomic_DNA"/>
</dbReference>
<gene>
    <name evidence="1" type="ORF">KXQ929_LOCUS16080</name>
</gene>
<protein>
    <submittedName>
        <fullName evidence="1">Uncharacterized protein</fullName>
    </submittedName>
</protein>
<dbReference type="InterPro" id="IPR051986">
    <property type="entry name" value="Innate_Immune_Apopt_Reg"/>
</dbReference>
<dbReference type="Gene3D" id="3.30.40.10">
    <property type="entry name" value="Zinc/RING finger domain, C3HC4 (zinc finger)"/>
    <property type="match status" value="2"/>
</dbReference>
<dbReference type="Proteomes" id="UP000663868">
    <property type="component" value="Unassembled WGS sequence"/>
</dbReference>
<sequence length="422" mass="49271">MTERGTDIFCSFCNEPFTSTEDIGNHLMMCGNKTDPCPRCNQFIRRAIFAYHYENNCAILDEITTRDKTYQTSQNSGITVTIKCNNCHQNYDKTRRKEHQENCIYNPANIDENQHFLTYDNPNHNINQTNQFNNLDDGNILIPCEYCYEGVSWEHYEKHIKACQNEEHERLQRKPTTNTGATPCKFCKKFMSLVGILYHQENNTSKRFISCSFCDEKLPSSSLGEHLMMCGNKTDECPRCKKFIRRAVYAYHYENNCANLDNLDNDTNDTTIQPNASTTFQRTTSLESTNGHNKHITIVSVDINPYSTTSNVSSSQLNSDQWNHPVESNNNDNIPCEICKEEIKWCNYDNHMEACTERKRERDRRQNETRAYDQRHVSPVIYCKYCNEERPDHIIAFHERICRNAPVNTTYTTMFHLSSFPN</sequence>
<proteinExistence type="predicted"/>
<dbReference type="InterPro" id="IPR013083">
    <property type="entry name" value="Znf_RING/FYVE/PHD"/>
</dbReference>
<name>A0A819AM16_9BILA</name>
<evidence type="ECO:0000313" key="2">
    <source>
        <dbReference type="Proteomes" id="UP000663868"/>
    </source>
</evidence>
<evidence type="ECO:0000313" key="1">
    <source>
        <dbReference type="EMBL" id="CAF3784159.1"/>
    </source>
</evidence>
<comment type="caution">
    <text evidence="1">The sequence shown here is derived from an EMBL/GenBank/DDBJ whole genome shotgun (WGS) entry which is preliminary data.</text>
</comment>